<keyword evidence="3" id="KW-1185">Reference proteome</keyword>
<dbReference type="Proteomes" id="UP000688137">
    <property type="component" value="Unassembled WGS sequence"/>
</dbReference>
<feature type="transmembrane region" description="Helical" evidence="1">
    <location>
        <begin position="9"/>
        <end position="26"/>
    </location>
</feature>
<name>A0A8S1LJI5_PARPR</name>
<protein>
    <submittedName>
        <fullName evidence="2">Uncharacterized protein</fullName>
    </submittedName>
</protein>
<dbReference type="AlphaFoldDB" id="A0A8S1LJI5"/>
<reference evidence="2" key="1">
    <citation type="submission" date="2021-01" db="EMBL/GenBank/DDBJ databases">
        <authorList>
            <consortium name="Genoscope - CEA"/>
            <person name="William W."/>
        </authorList>
    </citation>
    <scope>NUCLEOTIDE SEQUENCE</scope>
</reference>
<gene>
    <name evidence="2" type="ORF">PPRIM_AZ9-3.1.T0400046</name>
</gene>
<dbReference type="EMBL" id="CAJJDM010000039">
    <property type="protein sequence ID" value="CAD8066969.1"/>
    <property type="molecule type" value="Genomic_DNA"/>
</dbReference>
<evidence type="ECO:0000313" key="3">
    <source>
        <dbReference type="Proteomes" id="UP000688137"/>
    </source>
</evidence>
<sequence>MIQLQELQFIRYILLTVGNIIIIMILEKINLNVVKQAKQ</sequence>
<keyword evidence="1" id="KW-0812">Transmembrane</keyword>
<proteinExistence type="predicted"/>
<organism evidence="2 3">
    <name type="scientific">Paramecium primaurelia</name>
    <dbReference type="NCBI Taxonomy" id="5886"/>
    <lineage>
        <taxon>Eukaryota</taxon>
        <taxon>Sar</taxon>
        <taxon>Alveolata</taxon>
        <taxon>Ciliophora</taxon>
        <taxon>Intramacronucleata</taxon>
        <taxon>Oligohymenophorea</taxon>
        <taxon>Peniculida</taxon>
        <taxon>Parameciidae</taxon>
        <taxon>Paramecium</taxon>
    </lineage>
</organism>
<accession>A0A8S1LJI5</accession>
<evidence type="ECO:0000313" key="2">
    <source>
        <dbReference type="EMBL" id="CAD8066969.1"/>
    </source>
</evidence>
<keyword evidence="1" id="KW-0472">Membrane</keyword>
<keyword evidence="1" id="KW-1133">Transmembrane helix</keyword>
<evidence type="ECO:0000256" key="1">
    <source>
        <dbReference type="SAM" id="Phobius"/>
    </source>
</evidence>
<comment type="caution">
    <text evidence="2">The sequence shown here is derived from an EMBL/GenBank/DDBJ whole genome shotgun (WGS) entry which is preliminary data.</text>
</comment>